<dbReference type="GO" id="GO:0008124">
    <property type="term" value="F:4-alpha-hydroxytetrahydrobiopterin dehydratase activity"/>
    <property type="evidence" value="ECO:0007669"/>
    <property type="project" value="InterPro"/>
</dbReference>
<dbReference type="RefSeq" id="WP_162085957.1">
    <property type="nucleotide sequence ID" value="NZ_AP021881.1"/>
</dbReference>
<proteinExistence type="predicted"/>
<dbReference type="Proteomes" id="UP000463939">
    <property type="component" value="Chromosome"/>
</dbReference>
<protein>
    <recommendedName>
        <fullName evidence="3">4a-hydroxytetrahydrobiopterin dehydratase</fullName>
    </recommendedName>
</protein>
<dbReference type="EMBL" id="AP021881">
    <property type="protein sequence ID" value="BBP02310.1"/>
    <property type="molecule type" value="Genomic_DNA"/>
</dbReference>
<reference evidence="2" key="1">
    <citation type="submission" date="2019-11" db="EMBL/GenBank/DDBJ databases">
        <title>Isolation and characterization of a novel species in the genus Sulfuriferula.</title>
        <authorList>
            <person name="Mochizuki J."/>
            <person name="Kojima H."/>
            <person name="Fukui M."/>
        </authorList>
    </citation>
    <scope>NUCLEOTIDE SEQUENCE [LARGE SCALE GENOMIC DNA]</scope>
    <source>
        <strain evidence="2">SGTM</strain>
    </source>
</reference>
<dbReference type="GO" id="GO:0006729">
    <property type="term" value="P:tetrahydrobiopterin biosynthetic process"/>
    <property type="evidence" value="ECO:0007669"/>
    <property type="project" value="InterPro"/>
</dbReference>
<sequence>MSEANIANKDTVLVGKVLEPTMNKRFDFNSYPETRKFLDELAELSKREDYYPNINFGKTYANVSIDGEGLAVLNERNSSFIVEMHALVSTTVAK</sequence>
<dbReference type="AlphaFoldDB" id="A0A809SIQ7"/>
<gene>
    <name evidence="1" type="ORF">SFSGTM_30180</name>
</gene>
<keyword evidence="2" id="KW-1185">Reference proteome</keyword>
<organism evidence="1 2">
    <name type="scientific">Sulfuriferula nivalis</name>
    <dbReference type="NCBI Taxonomy" id="2675298"/>
    <lineage>
        <taxon>Bacteria</taxon>
        <taxon>Pseudomonadati</taxon>
        <taxon>Pseudomonadota</taxon>
        <taxon>Betaproteobacteria</taxon>
        <taxon>Nitrosomonadales</taxon>
        <taxon>Sulfuricellaceae</taxon>
        <taxon>Sulfuriferula</taxon>
    </lineage>
</organism>
<evidence type="ECO:0008006" key="3">
    <source>
        <dbReference type="Google" id="ProtNLM"/>
    </source>
</evidence>
<dbReference type="Gene3D" id="3.30.1360.20">
    <property type="entry name" value="Transcriptional coactivator/pterin dehydratase"/>
    <property type="match status" value="1"/>
</dbReference>
<dbReference type="InterPro" id="IPR036428">
    <property type="entry name" value="PCD_sf"/>
</dbReference>
<evidence type="ECO:0000313" key="1">
    <source>
        <dbReference type="EMBL" id="BBP02310.1"/>
    </source>
</evidence>
<accession>A0A809SIQ7</accession>
<dbReference type="KEGG" id="sniv:SFSGTM_30180"/>
<evidence type="ECO:0000313" key="2">
    <source>
        <dbReference type="Proteomes" id="UP000463939"/>
    </source>
</evidence>
<name>A0A809SIQ7_9PROT</name>
<dbReference type="SUPFAM" id="SSF55248">
    <property type="entry name" value="PCD-like"/>
    <property type="match status" value="1"/>
</dbReference>